<dbReference type="EMBL" id="NHYD01002983">
    <property type="protein sequence ID" value="PPQ83733.1"/>
    <property type="molecule type" value="Genomic_DNA"/>
</dbReference>
<evidence type="ECO:0000313" key="2">
    <source>
        <dbReference type="Proteomes" id="UP000283269"/>
    </source>
</evidence>
<proteinExistence type="predicted"/>
<organism evidence="1 2">
    <name type="scientific">Psilocybe cyanescens</name>
    <dbReference type="NCBI Taxonomy" id="93625"/>
    <lineage>
        <taxon>Eukaryota</taxon>
        <taxon>Fungi</taxon>
        <taxon>Dikarya</taxon>
        <taxon>Basidiomycota</taxon>
        <taxon>Agaricomycotina</taxon>
        <taxon>Agaricomycetes</taxon>
        <taxon>Agaricomycetidae</taxon>
        <taxon>Agaricales</taxon>
        <taxon>Agaricineae</taxon>
        <taxon>Strophariaceae</taxon>
        <taxon>Psilocybe</taxon>
    </lineage>
</organism>
<sequence>MTPPTRLIQISQKRADGRAPHMPNIERLGDVRRRVLDGDLTLARVVRAVLRLATGCVAREGIDLGEHLANLIPRVYGEVEEGLVEHDRLDPIFRLELCGVNSCKPLFQHERQRIRELLHDSYPERVQDTFAGIAGNGGTDEAILLLLVCSKSLCKSAAERSLVLDALFFASLAPVSVPTTSIGKVVPLDERENGNTARNEVFNLIYKRTEGLVVHRGLGYRADCLDRMNAERFPIIVLGFPDLPPTEKQKKIVTQMMGLKEEDLLKVYLDM</sequence>
<dbReference type="Proteomes" id="UP000283269">
    <property type="component" value="Unassembled WGS sequence"/>
</dbReference>
<protein>
    <submittedName>
        <fullName evidence="1">Uncharacterized protein</fullName>
    </submittedName>
</protein>
<dbReference type="OrthoDB" id="10657713at2759"/>
<name>A0A409WYX6_PSICY</name>
<accession>A0A409WYX6</accession>
<dbReference type="InParanoid" id="A0A409WYX6"/>
<reference evidence="1 2" key="1">
    <citation type="journal article" date="2018" name="Evol. Lett.">
        <title>Horizontal gene cluster transfer increased hallucinogenic mushroom diversity.</title>
        <authorList>
            <person name="Reynolds H.T."/>
            <person name="Vijayakumar V."/>
            <person name="Gluck-Thaler E."/>
            <person name="Korotkin H.B."/>
            <person name="Matheny P.B."/>
            <person name="Slot J.C."/>
        </authorList>
    </citation>
    <scope>NUCLEOTIDE SEQUENCE [LARGE SCALE GENOMIC DNA]</scope>
    <source>
        <strain evidence="1 2">2631</strain>
    </source>
</reference>
<dbReference type="AlphaFoldDB" id="A0A409WYX6"/>
<comment type="caution">
    <text evidence="1">The sequence shown here is derived from an EMBL/GenBank/DDBJ whole genome shotgun (WGS) entry which is preliminary data.</text>
</comment>
<evidence type="ECO:0000313" key="1">
    <source>
        <dbReference type="EMBL" id="PPQ83733.1"/>
    </source>
</evidence>
<keyword evidence="2" id="KW-1185">Reference proteome</keyword>
<gene>
    <name evidence="1" type="ORF">CVT25_006137</name>
</gene>